<accession>A0ACB1KHK6</accession>
<proteinExistence type="predicted"/>
<comment type="caution">
    <text evidence="1">The sequence shown here is derived from an EMBL/GenBank/DDBJ whole genome shotgun (WGS) entry which is preliminary data.</text>
</comment>
<protein>
    <submittedName>
        <fullName evidence="1">Uncharacterized protein</fullName>
    </submittedName>
</protein>
<dbReference type="Proteomes" id="UP001162501">
    <property type="component" value="Unassembled WGS sequence"/>
</dbReference>
<name>A0ACB1KHK6_RANTA</name>
<evidence type="ECO:0000313" key="1">
    <source>
        <dbReference type="EMBL" id="CAM9221403.1"/>
    </source>
</evidence>
<organism evidence="1 2">
    <name type="scientific">Rangifer tarandus platyrhynchus</name>
    <name type="common">Svalbard reindeer</name>
    <dbReference type="NCBI Taxonomy" id="3082113"/>
    <lineage>
        <taxon>Eukaryota</taxon>
        <taxon>Metazoa</taxon>
        <taxon>Chordata</taxon>
        <taxon>Craniata</taxon>
        <taxon>Vertebrata</taxon>
        <taxon>Euteleostomi</taxon>
        <taxon>Mammalia</taxon>
        <taxon>Eutheria</taxon>
        <taxon>Laurasiatheria</taxon>
        <taxon>Artiodactyla</taxon>
        <taxon>Ruminantia</taxon>
        <taxon>Pecora</taxon>
        <taxon>Cervidae</taxon>
        <taxon>Odocoileinae</taxon>
        <taxon>Rangifer</taxon>
    </lineage>
</organism>
<dbReference type="EMBL" id="CATOBB020001003">
    <property type="protein sequence ID" value="CAM9221403.1"/>
    <property type="molecule type" value="Genomic_DNA"/>
</dbReference>
<reference evidence="1" key="1">
    <citation type="submission" date="2025-03" db="EMBL/GenBank/DDBJ databases">
        <authorList>
            <consortium name="ELIXIR-Norway"/>
            <consortium name="Elixir Norway"/>
        </authorList>
    </citation>
    <scope>NUCLEOTIDE SEQUENCE</scope>
</reference>
<sequence>MMSLGVADTHNKTYKISNQQGPAGQPRELCSILCNNLMVPRGKDGGGTVRESGVDVDTRLCLTWRTSKDLLASSGNSAQYSVITLWSPGGRMGEGTVRESGMDMDTLLYLTWRTSKDLLASSGNSAQYSVITLWSPGGRMGEGQSGSLGWTWTHGCV</sequence>
<gene>
    <name evidence="1" type="ORF">MRATA1EN22A_LOCUS30065</name>
</gene>
<evidence type="ECO:0000313" key="2">
    <source>
        <dbReference type="Proteomes" id="UP001162501"/>
    </source>
</evidence>